<organism evidence="1">
    <name type="scientific">viral metagenome</name>
    <dbReference type="NCBI Taxonomy" id="1070528"/>
    <lineage>
        <taxon>unclassified sequences</taxon>
        <taxon>metagenomes</taxon>
        <taxon>organismal metagenomes</taxon>
    </lineage>
</organism>
<dbReference type="AlphaFoldDB" id="A0A6M3XVX1"/>
<sequence length="50" mass="5341">MRYYASLTEEEAEVVTGIPAPAQRKILAGMQRAGSPDIDLAMSAISAFRG</sequence>
<reference evidence="1" key="1">
    <citation type="submission" date="2020-03" db="EMBL/GenBank/DDBJ databases">
        <title>The deep terrestrial virosphere.</title>
        <authorList>
            <person name="Holmfeldt K."/>
            <person name="Nilsson E."/>
            <person name="Simone D."/>
            <person name="Lopez-Fernandez M."/>
            <person name="Wu X."/>
            <person name="de Brujin I."/>
            <person name="Lundin D."/>
            <person name="Andersson A."/>
            <person name="Bertilsson S."/>
            <person name="Dopson M."/>
        </authorList>
    </citation>
    <scope>NUCLEOTIDE SEQUENCE</scope>
    <source>
        <strain evidence="1">TM448B02886</strain>
    </source>
</reference>
<evidence type="ECO:0000313" key="1">
    <source>
        <dbReference type="EMBL" id="QJI02032.1"/>
    </source>
</evidence>
<protein>
    <submittedName>
        <fullName evidence="1">Uncharacterized protein</fullName>
    </submittedName>
</protein>
<name>A0A6M3XVX1_9ZZZZ</name>
<accession>A0A6M3XVX1</accession>
<proteinExistence type="predicted"/>
<gene>
    <name evidence="1" type="ORF">TM448B02886_0011</name>
</gene>
<dbReference type="EMBL" id="MT144970">
    <property type="protein sequence ID" value="QJI02032.1"/>
    <property type="molecule type" value="Genomic_DNA"/>
</dbReference>